<organism evidence="1 2">
    <name type="scientific">Coniosporium uncinatum</name>
    <dbReference type="NCBI Taxonomy" id="93489"/>
    <lineage>
        <taxon>Eukaryota</taxon>
        <taxon>Fungi</taxon>
        <taxon>Dikarya</taxon>
        <taxon>Ascomycota</taxon>
        <taxon>Pezizomycotina</taxon>
        <taxon>Dothideomycetes</taxon>
        <taxon>Dothideomycetes incertae sedis</taxon>
        <taxon>Coniosporium</taxon>
    </lineage>
</organism>
<sequence>MPWIGLAAALAQSDTLTPPEARAYHRRQVSDEDESRSRAVTTAVSNKTQTYGYHNTFHFHAQPAVTAAPPSYERATSRCTLQTSVSATKSHDNVLPGYSCTVHQEGVLGMKGELASPFTFCSDDRWNECYAVLSGTQLHVHRLKTASGILHRNRAPCAGRLVKTYTLQHAEVGLASDVKRSELVPKSPFAKLVPPGARQKVYETDPHLFEPVREFIFRLRIEGSQFLLCASTQEEMLDWVEKL</sequence>
<evidence type="ECO:0000313" key="1">
    <source>
        <dbReference type="EMBL" id="KAK3060055.1"/>
    </source>
</evidence>
<gene>
    <name evidence="1" type="ORF">LTS18_009447</name>
</gene>
<comment type="caution">
    <text evidence="1">The sequence shown here is derived from an EMBL/GenBank/DDBJ whole genome shotgun (WGS) entry which is preliminary data.</text>
</comment>
<dbReference type="Proteomes" id="UP001186974">
    <property type="component" value="Unassembled WGS sequence"/>
</dbReference>
<accession>A0ACC3D0K8</accession>
<keyword evidence="2" id="KW-1185">Reference proteome</keyword>
<evidence type="ECO:0000313" key="2">
    <source>
        <dbReference type="Proteomes" id="UP001186974"/>
    </source>
</evidence>
<feature type="non-terminal residue" evidence="1">
    <location>
        <position position="243"/>
    </location>
</feature>
<dbReference type="EMBL" id="JAWDJW010008890">
    <property type="protein sequence ID" value="KAK3060055.1"/>
    <property type="molecule type" value="Genomic_DNA"/>
</dbReference>
<protein>
    <submittedName>
        <fullName evidence="1">Uncharacterized protein</fullName>
    </submittedName>
</protein>
<proteinExistence type="predicted"/>
<reference evidence="1" key="1">
    <citation type="submission" date="2024-09" db="EMBL/GenBank/DDBJ databases">
        <title>Black Yeasts Isolated from many extreme environments.</title>
        <authorList>
            <person name="Coleine C."/>
            <person name="Stajich J.E."/>
            <person name="Selbmann L."/>
        </authorList>
    </citation>
    <scope>NUCLEOTIDE SEQUENCE</scope>
    <source>
        <strain evidence="1">CCFEE 5737</strain>
    </source>
</reference>
<name>A0ACC3D0K8_9PEZI</name>